<sequence length="45" mass="5508">MWIYPHSFPQLPQPYPQIVDKACFHSVDFIYYKDVYAMISNRIER</sequence>
<protein>
    <submittedName>
        <fullName evidence="1">Uncharacterized protein</fullName>
    </submittedName>
</protein>
<name>A0ABT9ZIR3_9BACI</name>
<evidence type="ECO:0000313" key="1">
    <source>
        <dbReference type="EMBL" id="MDQ0232149.1"/>
    </source>
</evidence>
<accession>A0ABT9ZIR3</accession>
<evidence type="ECO:0000313" key="2">
    <source>
        <dbReference type="Proteomes" id="UP001234495"/>
    </source>
</evidence>
<gene>
    <name evidence="1" type="ORF">J2S19_003436</name>
</gene>
<organism evidence="1 2">
    <name type="scientific">Metabacillus malikii</name>
    <dbReference type="NCBI Taxonomy" id="1504265"/>
    <lineage>
        <taxon>Bacteria</taxon>
        <taxon>Bacillati</taxon>
        <taxon>Bacillota</taxon>
        <taxon>Bacilli</taxon>
        <taxon>Bacillales</taxon>
        <taxon>Bacillaceae</taxon>
        <taxon>Metabacillus</taxon>
    </lineage>
</organism>
<reference evidence="1 2" key="1">
    <citation type="submission" date="2023-07" db="EMBL/GenBank/DDBJ databases">
        <title>Genomic Encyclopedia of Type Strains, Phase IV (KMG-IV): sequencing the most valuable type-strain genomes for metagenomic binning, comparative biology and taxonomic classification.</title>
        <authorList>
            <person name="Goeker M."/>
        </authorList>
    </citation>
    <scope>NUCLEOTIDE SEQUENCE [LARGE SCALE GENOMIC DNA]</scope>
    <source>
        <strain evidence="1 2">DSM 29005</strain>
    </source>
</reference>
<dbReference type="EMBL" id="JAUSUD010000018">
    <property type="protein sequence ID" value="MDQ0232149.1"/>
    <property type="molecule type" value="Genomic_DNA"/>
</dbReference>
<keyword evidence="2" id="KW-1185">Reference proteome</keyword>
<proteinExistence type="predicted"/>
<comment type="caution">
    <text evidence="1">The sequence shown here is derived from an EMBL/GenBank/DDBJ whole genome shotgun (WGS) entry which is preliminary data.</text>
</comment>
<dbReference type="Proteomes" id="UP001234495">
    <property type="component" value="Unassembled WGS sequence"/>
</dbReference>